<sequence length="581" mass="68008">MDARYFISDQIKFINHLLMESSTSDIQQSIKKSMTTITDIMMLERHLSELYFAVMANLYGDGIKIMNICRKYFETFDKEKNENYIGKLHSKYMSIIEIIQKKILDQFNNINDANMNNIDQVNQIYELLDLLDEPTQQKFLKELSDKICVTFPIGVFSKNADAQFNDVYKLLNDTKYEKLNKWNFKKYIIISWCTKLSESIFNENVQNITQNMMRQAKKYEDVFIKYGIGVNEDVVMVAFDKYKEIMLNKIFNEYKLPNILLELEETNFKFVNELTISLKNLDKLVSEFMTKRNIPKIISFYDKKINEFLEKIVDFYNKNVQNSNDILNDKYIIPTKNLFEAVTGLVADIKKKYNDFNIEPTKLKKYRSDVFKIYIIKHRNDIFDLINISLSKYSQNKIIKTMMVTTKTIMFMDKTDKMSKMIGTDGIDISGEIEMICAIIQKIGVLDNYVYSALFNEIAKEYERILIDGPNGFGTMATSPSITVYNKNVYIQAHMDITHIKNTFKNSQNITQNLKELEYKLVLIPGDISDEKKFVEQYVSMFPKGTIDDLKKIIKIKDISPNSTNNIIKIYTAICTTIKKN</sequence>
<reference evidence="1" key="1">
    <citation type="submission" date="2018-10" db="EMBL/GenBank/DDBJ databases">
        <title>Hidden diversity of soil giant viruses.</title>
        <authorList>
            <person name="Schulz F."/>
            <person name="Alteio L."/>
            <person name="Goudeau D."/>
            <person name="Ryan E.M."/>
            <person name="Malmstrom R.R."/>
            <person name="Blanchard J."/>
            <person name="Woyke T."/>
        </authorList>
    </citation>
    <scope>NUCLEOTIDE SEQUENCE</scope>
    <source>
        <strain evidence="1">TEV1</strain>
    </source>
</reference>
<name>A0A3G4ZNE4_9VIRU</name>
<organism evidence="1">
    <name type="scientific">Terrestrivirus sp</name>
    <dbReference type="NCBI Taxonomy" id="2487775"/>
    <lineage>
        <taxon>Viruses</taxon>
        <taxon>Varidnaviria</taxon>
        <taxon>Bamfordvirae</taxon>
        <taxon>Nucleocytoviricota</taxon>
        <taxon>Megaviricetes</taxon>
        <taxon>Imitervirales</taxon>
        <taxon>Mimiviridae</taxon>
        <taxon>Klosneuvirinae</taxon>
    </lineage>
</organism>
<proteinExistence type="predicted"/>
<protein>
    <submittedName>
        <fullName evidence="1">Uncharacterized protein</fullName>
    </submittedName>
</protein>
<accession>A0A3G4ZNE4</accession>
<evidence type="ECO:0000313" key="1">
    <source>
        <dbReference type="EMBL" id="AYV76385.1"/>
    </source>
</evidence>
<dbReference type="EMBL" id="MK071984">
    <property type="protein sequence ID" value="AYV76385.1"/>
    <property type="molecule type" value="Genomic_DNA"/>
</dbReference>
<gene>
    <name evidence="1" type="ORF">Terrestrivirus6_11</name>
</gene>